<comment type="caution">
    <text evidence="1">The sequence shown here is derived from an EMBL/GenBank/DDBJ whole genome shotgun (WGS) entry which is preliminary data.</text>
</comment>
<proteinExistence type="evidence at protein level"/>
<keyword evidence="2" id="KW-0479">Metal-binding</keyword>
<feature type="binding site" evidence="2">
    <location>
        <position position="199"/>
    </location>
    <ligand>
        <name>Mg(2+)</name>
        <dbReference type="ChEBI" id="CHEBI:18420"/>
    </ligand>
</feature>
<feature type="binding site" evidence="2">
    <location>
        <position position="258"/>
    </location>
    <ligand>
        <name>Mg(2+)</name>
        <dbReference type="ChEBI" id="CHEBI:18420"/>
    </ligand>
</feature>
<dbReference type="PDB" id="7F1N">
    <property type="method" value="X-ray"/>
    <property type="resolution" value="2.14 A"/>
    <property type="chains" value="A/B=1-511"/>
</dbReference>
<feature type="binding site" evidence="2">
    <location>
        <position position="203"/>
    </location>
    <ligand>
        <name>Mg(2+)</name>
        <dbReference type="ChEBI" id="CHEBI:18420"/>
    </ligand>
</feature>
<evidence type="ECO:0000313" key="1">
    <source>
        <dbReference type="EMBL" id="OYT30282.1"/>
    </source>
</evidence>
<feature type="binding site" evidence="2">
    <location>
        <position position="260"/>
    </location>
    <ligand>
        <name>Mg(2+)</name>
        <dbReference type="ChEBI" id="CHEBI:18420"/>
    </ligand>
</feature>
<reference evidence="1" key="1">
    <citation type="journal article" date="2017" name="Microbiome">
        <title>Genomic insights into potential interdependencies in microbial hydrocarbon and nutrient cycling in hydrothermal sediments.</title>
        <authorList>
            <person name="Dombrowski N."/>
            <person name="Seitz K.W."/>
            <person name="Teske A.P."/>
            <person name="Baker B.J."/>
        </authorList>
    </citation>
    <scope>NUCLEOTIDE SEQUENCE</scope>
    <source>
        <strain evidence="1">Ex4484_79</strain>
    </source>
</reference>
<accession>A0A256XQM7</accession>
<reference evidence="2" key="2">
    <citation type="journal article" date="2021" name="Front. Microbiol.">
        <title>Structural and Catalytic Characterization of TsBGL, a beta-Glucosidase From &lt;i&gt;Thermofilum&lt;/i&gt; sp. ex4484_79.</title>
        <authorList>
            <person name="Chen A."/>
            <person name="Wang D."/>
            <person name="Ji R."/>
            <person name="Li J."/>
            <person name="Gu S."/>
            <person name="Tang R."/>
            <person name="Ji C."/>
        </authorList>
    </citation>
    <scope>X-RAY CRYSTALLOGRAPHY (2.14 ANGSTROMS) OF 1-511 IN COMPLEX WITH MG(2+)</scope>
</reference>
<accession>A0ACD6BA47</accession>
<gene>
    <name evidence="1" type="ORF">B6U94_07015</name>
</gene>
<dbReference type="EMBL" id="NJDK01000088">
    <property type="protein sequence ID" value="OYT30282.1"/>
    <property type="molecule type" value="Genomic_DNA"/>
</dbReference>
<sequence length="511" mass="58644">MPFPEKFFWGASSSGFQFEMGDPEGKSIDPNTDWFKWVHDETNIRRGVVSGDLPEHGINYWDLFRSDHELAASIGMNAYRIGIEWSRIFPKPTLDVRVGIELDPEGYITRVEVDDKAIEELDLLANKEAVSRYREIILDLRDRGLKVFVCLNHFTLPLWIHDPIACRDTKLKRGPKGWVDKTTILEFAKYSAYMAWSLGNIVDYWVTFNEPMVVTEAGYFQPEVGFPPGLRNISAFKTACLNIANAHVVAYDLIKKYDKVRADDDSPSAAYVGIVHNIVPIKPYSERKLDLKAADLMNYIHNKWILEFIVRGKIDRSLVGREKYLIDKFKDKLDWLGVNYYTRIVLKGKWVPPLISPVPVIPDIVKGYGFNCTPGGRSLDGMPVSDFGWEVYPQGLSDALDIASEYGKPLIVTENGIADSEDNIRPYFLVSHLKVLEEYVEKKKNVYGYLHWALTDNYEWAQGFKMRFGLTDVDLETKERKPRESSEVFKIIASEKTVPEELVEKYPKPIF</sequence>
<name>A0ACD6BA47_THEX4</name>
<feature type="binding site" evidence="2">
    <location>
        <position position="202"/>
    </location>
    <ligand>
        <name>Mg(2+)</name>
        <dbReference type="ChEBI" id="CHEBI:18420"/>
    </ligand>
</feature>
<feature type="binding site" evidence="2">
    <location>
        <position position="269"/>
    </location>
    <ligand>
        <name>Mg(2+)</name>
        <dbReference type="ChEBI" id="CHEBI:18420"/>
    </ligand>
</feature>
<evidence type="ECO:0007829" key="2">
    <source>
        <dbReference type="PDB" id="7F1N"/>
    </source>
</evidence>
<keyword evidence="2" id="KW-0002">3D-structure</keyword>
<organism evidence="1">
    <name type="scientific">Thermofilum sp. (strain ex4484_79)</name>
    <dbReference type="NCBI Taxonomy" id="2012527"/>
    <lineage>
        <taxon>Archaea</taxon>
        <taxon>Thermoproteota</taxon>
        <taxon>Thermoprotei</taxon>
        <taxon>Thermofilales</taxon>
        <taxon>Thermofilaceae</taxon>
        <taxon>Thermofilum</taxon>
    </lineage>
</organism>
<protein>
    <submittedName>
        <fullName evidence="1">Beta-galactosidase</fullName>
    </submittedName>
</protein>